<dbReference type="PANTHER" id="PTHR43581:SF2">
    <property type="entry name" value="EXCINUCLEASE ATPASE SUBUNIT"/>
    <property type="match status" value="1"/>
</dbReference>
<dbReference type="Pfam" id="PF13304">
    <property type="entry name" value="AAA_21"/>
    <property type="match status" value="1"/>
</dbReference>
<dbReference type="GO" id="GO:0005524">
    <property type="term" value="F:ATP binding"/>
    <property type="evidence" value="ECO:0007669"/>
    <property type="project" value="InterPro"/>
</dbReference>
<dbReference type="RefSeq" id="WP_234654600.1">
    <property type="nucleotide sequence ID" value="NZ_CP094997.1"/>
</dbReference>
<keyword evidence="4" id="KW-1185">Reference proteome</keyword>
<reference evidence="3" key="1">
    <citation type="submission" date="2021-12" db="EMBL/GenBank/DDBJ databases">
        <title>Novel species in genus Dyadobacter.</title>
        <authorList>
            <person name="Ma C."/>
        </authorList>
    </citation>
    <scope>NUCLEOTIDE SEQUENCE</scope>
    <source>
        <strain evidence="3">LJ419</strain>
    </source>
</reference>
<dbReference type="EMBL" id="JAJTTC010000001">
    <property type="protein sequence ID" value="MCF0061353.1"/>
    <property type="molecule type" value="Genomic_DNA"/>
</dbReference>
<evidence type="ECO:0000313" key="3">
    <source>
        <dbReference type="EMBL" id="MCF0061353.1"/>
    </source>
</evidence>
<dbReference type="InterPro" id="IPR027417">
    <property type="entry name" value="P-loop_NTPase"/>
</dbReference>
<dbReference type="GO" id="GO:0016887">
    <property type="term" value="F:ATP hydrolysis activity"/>
    <property type="evidence" value="ECO:0007669"/>
    <property type="project" value="InterPro"/>
</dbReference>
<dbReference type="AlphaFoldDB" id="A0A9X1PKV6"/>
<dbReference type="Proteomes" id="UP001139000">
    <property type="component" value="Unassembled WGS sequence"/>
</dbReference>
<organism evidence="3 4">
    <name type="scientific">Dyadobacter chenwenxiniae</name>
    <dbReference type="NCBI Taxonomy" id="2906456"/>
    <lineage>
        <taxon>Bacteria</taxon>
        <taxon>Pseudomonadati</taxon>
        <taxon>Bacteroidota</taxon>
        <taxon>Cytophagia</taxon>
        <taxon>Cytophagales</taxon>
        <taxon>Spirosomataceae</taxon>
        <taxon>Dyadobacter</taxon>
    </lineage>
</organism>
<evidence type="ECO:0000313" key="4">
    <source>
        <dbReference type="Proteomes" id="UP001139000"/>
    </source>
</evidence>
<gene>
    <name evidence="3" type="ORF">LXM26_07605</name>
</gene>
<protein>
    <submittedName>
        <fullName evidence="3">AAA family ATPase</fullName>
    </submittedName>
</protein>
<comment type="caution">
    <text evidence="3">The sequence shown here is derived from an EMBL/GenBank/DDBJ whole genome shotgun (WGS) entry which is preliminary data.</text>
</comment>
<sequence>MNAKDPNQNENPLLKNSLKVISQYHGADYVYFVAIKSYLGTFPVIFYEKSLNELSIDIEGVNLSQVSAFPNNGELVFIRKLINISPTRKLKFYGDKPSPFAIDAFFTSNLFATKKGWIDVRSTQYAAVKINKYLNGVLCLGSKNEGFKFLAELQSDYFHSLPGYIFSVTDSLLKGIENLSMYSQKSRKVDLSTQLYNRALFEASNENSEDPNYASELAKKATELLQADRTHVFVKNNDELQLVGRDKKLHSNPAFFLKDQENAGNQTWMLIRNAEKLIKNNSKRSKYVLSESNCISTVYDLQNERTGFANRDLAIQEGLHSMLTVLLYDQDENKVLGVMNIFSQWEEPMFDYRINELMSLAKIATKQLQKLSGRRMITELESSLLDKGLIANGEVPASIKSTQVKEGIENLKQLIKLYGKGYVEHKEKKVSVEEFEQALLFRQNCDSLHLDSLILNDVNFFSDTQWFLNNKMNIILGNNGYGKSYLLRTIVSLLQNKVENLRQFFSDQPDDVESFIQLNLIKEPHRQKPEISSIYFNEADFRKEDGIGKGVFPVLAIPDVRSVRQSGSIGGIFGHLNGDLKRIGAAAFLNRQPFENFIEEFLNDLCLTYFESYTGLLKKEFARADDSPPIHAATHTKENLLAKAFHHPKLDFLKKVMHDLTGDESFSFVSIEHLVNSSGYRFLVKTSESNSPVPIQQLSQGSMSILAIFGIIFRFLDALYPRYATKKGRTVRISSSAADMKCWRAVVFIDEIDAHLHPSWQQKILFLLQEYFPEVQFIVTAHSPLVVAGARAGQVSVLRNEDGKYALRNSYRDYIGVETIDIYRTLFEIEDHDLNYLKYVATIPTIRKKEKRLEELTKQTAGNLSKEQELELTELREELEQVKRFVEKFKII</sequence>
<dbReference type="PANTHER" id="PTHR43581">
    <property type="entry name" value="ATP/GTP PHOSPHATASE"/>
    <property type="match status" value="1"/>
</dbReference>
<proteinExistence type="predicted"/>
<dbReference type="Gene3D" id="3.40.50.300">
    <property type="entry name" value="P-loop containing nucleotide triphosphate hydrolases"/>
    <property type="match status" value="1"/>
</dbReference>
<keyword evidence="1" id="KW-0175">Coiled coil</keyword>
<dbReference type="InterPro" id="IPR051396">
    <property type="entry name" value="Bact_Antivir_Def_Nuclease"/>
</dbReference>
<evidence type="ECO:0000259" key="2">
    <source>
        <dbReference type="Pfam" id="PF13304"/>
    </source>
</evidence>
<accession>A0A9X1PKV6</accession>
<dbReference type="InterPro" id="IPR003959">
    <property type="entry name" value="ATPase_AAA_core"/>
</dbReference>
<dbReference type="SUPFAM" id="SSF52540">
    <property type="entry name" value="P-loop containing nucleoside triphosphate hydrolases"/>
    <property type="match status" value="1"/>
</dbReference>
<evidence type="ECO:0000256" key="1">
    <source>
        <dbReference type="SAM" id="Coils"/>
    </source>
</evidence>
<feature type="domain" description="ATPase AAA-type core" evidence="2">
    <location>
        <begin position="690"/>
        <end position="788"/>
    </location>
</feature>
<feature type="coiled-coil region" evidence="1">
    <location>
        <begin position="858"/>
        <end position="885"/>
    </location>
</feature>
<name>A0A9X1PKV6_9BACT</name>